<accession>A0A3G2T0W0</accession>
<dbReference type="GO" id="GO:0005524">
    <property type="term" value="F:ATP binding"/>
    <property type="evidence" value="ECO:0007669"/>
    <property type="project" value="UniProtKB-KW"/>
</dbReference>
<dbReference type="SUPFAM" id="SSF100950">
    <property type="entry name" value="NagB/RpiA/CoA transferase-like"/>
    <property type="match status" value="1"/>
</dbReference>
<dbReference type="InterPro" id="IPR024185">
    <property type="entry name" value="FTHF_cligase-like_sf"/>
</dbReference>
<protein>
    <recommendedName>
        <fullName evidence="5">5-formyltetrahydrofolate cyclo-ligase</fullName>
        <ecNumber evidence="5">6.3.3.2</ecNumber>
    </recommendedName>
</protein>
<keyword evidence="2 4" id="KW-0547">Nucleotide-binding</keyword>
<evidence type="ECO:0000313" key="6">
    <source>
        <dbReference type="EMBL" id="AYO53602.1"/>
    </source>
</evidence>
<dbReference type="AlphaFoldDB" id="A0A3G2T0W0"/>
<dbReference type="PANTHER" id="PTHR23407:SF1">
    <property type="entry name" value="5-FORMYLTETRAHYDROFOLATE CYCLO-LIGASE"/>
    <property type="match status" value="1"/>
</dbReference>
<dbReference type="EC" id="6.3.3.2" evidence="5"/>
<sequence>MNQNTELRKMIRKQRRSLTPLQQRNIEQQCLKQFLKHSQLQYAKKVGVYLDAFGEVQTRLLIEFCFQHGKQVYLPLICNMNKTLRWVRVSKHQFHNHLFSRHPLGMLEPIASRGLHISILDLVVMPLLACDDKGARMGMGGGFYDRTLASALHRPYRLGLAHDFQKLDIELKRNPWDQALDGLITPTKTYHFKRHFSQ</sequence>
<feature type="binding site" evidence="4">
    <location>
        <position position="55"/>
    </location>
    <ligand>
        <name>substrate</name>
    </ligand>
</feature>
<keyword evidence="3 4" id="KW-0067">ATP-binding</keyword>
<dbReference type="GO" id="GO:0046872">
    <property type="term" value="F:metal ion binding"/>
    <property type="evidence" value="ECO:0007669"/>
    <property type="project" value="UniProtKB-KW"/>
</dbReference>
<organism evidence="6 7">
    <name type="scientific">Acinetobacter wuhouensis</name>
    <dbReference type="NCBI Taxonomy" id="1879050"/>
    <lineage>
        <taxon>Bacteria</taxon>
        <taxon>Pseudomonadati</taxon>
        <taxon>Pseudomonadota</taxon>
        <taxon>Gammaproteobacteria</taxon>
        <taxon>Moraxellales</taxon>
        <taxon>Moraxellaceae</taxon>
        <taxon>Acinetobacter</taxon>
    </lineage>
</organism>
<dbReference type="Proteomes" id="UP000279962">
    <property type="component" value="Chromosome"/>
</dbReference>
<dbReference type="NCBIfam" id="TIGR02727">
    <property type="entry name" value="MTHFS_bact"/>
    <property type="match status" value="1"/>
</dbReference>
<dbReference type="Pfam" id="PF01812">
    <property type="entry name" value="5-FTHF_cyc-lig"/>
    <property type="match status" value="1"/>
</dbReference>
<keyword evidence="5" id="KW-0460">Magnesium</keyword>
<dbReference type="PIRSF" id="PIRSF006806">
    <property type="entry name" value="FTHF_cligase"/>
    <property type="match status" value="1"/>
</dbReference>
<evidence type="ECO:0000256" key="2">
    <source>
        <dbReference type="ARBA" id="ARBA00022741"/>
    </source>
</evidence>
<dbReference type="InterPro" id="IPR037171">
    <property type="entry name" value="NagB/RpiA_transferase-like"/>
</dbReference>
<keyword evidence="6" id="KW-0436">Ligase</keyword>
<evidence type="ECO:0000256" key="4">
    <source>
        <dbReference type="PIRSR" id="PIRSR006806-1"/>
    </source>
</evidence>
<dbReference type="GO" id="GO:0030272">
    <property type="term" value="F:5-formyltetrahydrofolate cyclo-ligase activity"/>
    <property type="evidence" value="ECO:0007669"/>
    <property type="project" value="UniProtKB-EC"/>
</dbReference>
<evidence type="ECO:0000256" key="5">
    <source>
        <dbReference type="RuleBase" id="RU361279"/>
    </source>
</evidence>
<comment type="cofactor">
    <cofactor evidence="5">
        <name>Mg(2+)</name>
        <dbReference type="ChEBI" id="CHEBI:18420"/>
    </cofactor>
</comment>
<feature type="binding site" evidence="4">
    <location>
        <position position="50"/>
    </location>
    <ligand>
        <name>substrate</name>
    </ligand>
</feature>
<dbReference type="RefSeq" id="WP_087553295.1">
    <property type="nucleotide sequence ID" value="NZ_CP033133.1"/>
</dbReference>
<dbReference type="InterPro" id="IPR002698">
    <property type="entry name" value="FTHF_cligase"/>
</dbReference>
<dbReference type="EMBL" id="CP033133">
    <property type="protein sequence ID" value="AYO53602.1"/>
    <property type="molecule type" value="Genomic_DNA"/>
</dbReference>
<keyword evidence="5" id="KW-0479">Metal-binding</keyword>
<dbReference type="PANTHER" id="PTHR23407">
    <property type="entry name" value="ATPASE INHIBITOR/5-FORMYLTETRAHYDROFOLATE CYCLO-LIGASE"/>
    <property type="match status" value="1"/>
</dbReference>
<proteinExistence type="inferred from homology"/>
<gene>
    <name evidence="6" type="ORF">CDG68_08090</name>
</gene>
<reference evidence="6 7" key="1">
    <citation type="submission" date="2018-10" db="EMBL/GenBank/DDBJ databases">
        <title>The complete genome of Acinetobacter wuhouensis strain WCHAW010062.</title>
        <authorList>
            <person name="Hu Y."/>
            <person name="Long H."/>
            <person name="Feng Y."/>
            <person name="Zong Z."/>
        </authorList>
    </citation>
    <scope>NUCLEOTIDE SEQUENCE [LARGE SCALE GENOMIC DNA]</scope>
    <source>
        <strain evidence="6 7">WCHAW010062</strain>
    </source>
</reference>
<dbReference type="Gene3D" id="3.40.50.10420">
    <property type="entry name" value="NagB/RpiA/CoA transferase-like"/>
    <property type="match status" value="1"/>
</dbReference>
<dbReference type="GO" id="GO:0035999">
    <property type="term" value="P:tetrahydrofolate interconversion"/>
    <property type="evidence" value="ECO:0007669"/>
    <property type="project" value="TreeGrafter"/>
</dbReference>
<comment type="catalytic activity">
    <reaction evidence="5">
        <text>(6S)-5-formyl-5,6,7,8-tetrahydrofolate + ATP = (6R)-5,10-methenyltetrahydrofolate + ADP + phosphate</text>
        <dbReference type="Rhea" id="RHEA:10488"/>
        <dbReference type="ChEBI" id="CHEBI:30616"/>
        <dbReference type="ChEBI" id="CHEBI:43474"/>
        <dbReference type="ChEBI" id="CHEBI:57455"/>
        <dbReference type="ChEBI" id="CHEBI:57457"/>
        <dbReference type="ChEBI" id="CHEBI:456216"/>
        <dbReference type="EC" id="6.3.3.2"/>
    </reaction>
</comment>
<evidence type="ECO:0000256" key="3">
    <source>
        <dbReference type="ARBA" id="ARBA00022840"/>
    </source>
</evidence>
<feature type="binding site" evidence="4">
    <location>
        <begin position="136"/>
        <end position="144"/>
    </location>
    <ligand>
        <name>ATP</name>
        <dbReference type="ChEBI" id="CHEBI:30616"/>
    </ligand>
</feature>
<evidence type="ECO:0000313" key="7">
    <source>
        <dbReference type="Proteomes" id="UP000279962"/>
    </source>
</evidence>
<dbReference type="GO" id="GO:0009396">
    <property type="term" value="P:folic acid-containing compound biosynthetic process"/>
    <property type="evidence" value="ECO:0007669"/>
    <property type="project" value="TreeGrafter"/>
</dbReference>
<evidence type="ECO:0000256" key="1">
    <source>
        <dbReference type="ARBA" id="ARBA00010638"/>
    </source>
</evidence>
<comment type="similarity">
    <text evidence="1 5">Belongs to the 5-formyltetrahydrofolate cyclo-ligase family.</text>
</comment>
<name>A0A3G2T0W0_9GAMM</name>